<comment type="function">
    <text evidence="1">May be involved in transcriptional regulation.</text>
</comment>
<evidence type="ECO:0000256" key="6">
    <source>
        <dbReference type="ARBA" id="ARBA00022771"/>
    </source>
</evidence>
<dbReference type="GO" id="GO:0008270">
    <property type="term" value="F:zinc ion binding"/>
    <property type="evidence" value="ECO:0007669"/>
    <property type="project" value="UniProtKB-KW"/>
</dbReference>
<dbReference type="Ensembl" id="ENSSTUT00000065247.1">
    <property type="protein sequence ID" value="ENSSTUP00000061861.1"/>
    <property type="gene ID" value="ENSSTUG00000026830.1"/>
</dbReference>
<evidence type="ECO:0000256" key="10">
    <source>
        <dbReference type="ARBA" id="ARBA00023125"/>
    </source>
</evidence>
<keyword evidence="5" id="KW-0677">Repeat</keyword>
<accession>A0A674ATT2</accession>
<feature type="domain" description="C2H2-type" evidence="15">
    <location>
        <begin position="272"/>
        <end position="299"/>
    </location>
</feature>
<feature type="domain" description="C2H2-type" evidence="15">
    <location>
        <begin position="215"/>
        <end position="243"/>
    </location>
</feature>
<organism evidence="16 17">
    <name type="scientific">Salmo trutta</name>
    <name type="common">Brown trout</name>
    <dbReference type="NCBI Taxonomy" id="8032"/>
    <lineage>
        <taxon>Eukaryota</taxon>
        <taxon>Metazoa</taxon>
        <taxon>Chordata</taxon>
        <taxon>Craniata</taxon>
        <taxon>Vertebrata</taxon>
        <taxon>Euteleostomi</taxon>
        <taxon>Actinopterygii</taxon>
        <taxon>Neopterygii</taxon>
        <taxon>Teleostei</taxon>
        <taxon>Protacanthopterygii</taxon>
        <taxon>Salmoniformes</taxon>
        <taxon>Salmonidae</taxon>
        <taxon>Salmoninae</taxon>
        <taxon>Salmo</taxon>
    </lineage>
</organism>
<dbReference type="Gene3D" id="3.30.160.60">
    <property type="entry name" value="Classic Zinc Finger"/>
    <property type="match status" value="4"/>
</dbReference>
<feature type="domain" description="C2H2-type" evidence="15">
    <location>
        <begin position="244"/>
        <end position="271"/>
    </location>
</feature>
<evidence type="ECO:0000256" key="1">
    <source>
        <dbReference type="ARBA" id="ARBA00003767"/>
    </source>
</evidence>
<keyword evidence="6 13" id="KW-0863">Zinc-finger</keyword>
<name>A0A674ATT2_SALTR</name>
<dbReference type="SMART" id="SM00355">
    <property type="entry name" value="ZnF_C2H2"/>
    <property type="match status" value="4"/>
</dbReference>
<dbReference type="InParanoid" id="A0A674ATT2"/>
<dbReference type="FunFam" id="3.30.160.60:FF:000446">
    <property type="entry name" value="Zinc finger protein"/>
    <property type="match status" value="1"/>
</dbReference>
<evidence type="ECO:0000256" key="5">
    <source>
        <dbReference type="ARBA" id="ARBA00022737"/>
    </source>
</evidence>
<evidence type="ECO:0000313" key="16">
    <source>
        <dbReference type="Ensembl" id="ENSSTUP00000061861.1"/>
    </source>
</evidence>
<reference evidence="16" key="1">
    <citation type="submission" date="2025-08" db="UniProtKB">
        <authorList>
            <consortium name="Ensembl"/>
        </authorList>
    </citation>
    <scope>IDENTIFICATION</scope>
</reference>
<dbReference type="PROSITE" id="PS50157">
    <property type="entry name" value="ZINC_FINGER_C2H2_2"/>
    <property type="match status" value="4"/>
</dbReference>
<evidence type="ECO:0000256" key="3">
    <source>
        <dbReference type="ARBA" id="ARBA00022499"/>
    </source>
</evidence>
<reference evidence="16" key="2">
    <citation type="submission" date="2025-09" db="UniProtKB">
        <authorList>
            <consortium name="Ensembl"/>
        </authorList>
    </citation>
    <scope>IDENTIFICATION</scope>
</reference>
<evidence type="ECO:0000256" key="11">
    <source>
        <dbReference type="ARBA" id="ARBA00023163"/>
    </source>
</evidence>
<keyword evidence="8" id="KW-0832">Ubl conjugation</keyword>
<keyword evidence="3" id="KW-1017">Isopeptide bond</keyword>
<evidence type="ECO:0000313" key="17">
    <source>
        <dbReference type="Proteomes" id="UP000472277"/>
    </source>
</evidence>
<dbReference type="InterPro" id="IPR013087">
    <property type="entry name" value="Znf_C2H2_type"/>
</dbReference>
<sequence length="336" mass="39282">MSKFELLKVILKQRCTTAAAEIFRAVAKTLSKYQDKVYLSKEENDRLQRLFDIILKPEIKLYRTDFQQFIVSEEELSPVQQHCKQNWSPSLGQNDWNPIQIKEEHEERRIIQVNEDSVFTPAWVKIYYDHYTTLHKSSSQIQSEEYIDKTASTEQIKTEPKEEDSSEPTSESQPLRISKRTLTEKDTLSSKVRKSMDLKSPVHRRSYTEMREKPFCCSDCGERFTLMGKLNSHRIMMHSGKNPYRCDECGKCFVRCGALDSHMRIHTGLNLHHCQVCGKGFDYGRSLNDHMRSHKWVKLHCCRDCGKGFVYVKGLNCHRRIHTKEKLKGCHIGVNT</sequence>
<dbReference type="Pfam" id="PF00096">
    <property type="entry name" value="zf-C2H2"/>
    <property type="match status" value="1"/>
</dbReference>
<keyword evidence="9" id="KW-0805">Transcription regulation</keyword>
<evidence type="ECO:0000259" key="15">
    <source>
        <dbReference type="PROSITE" id="PS50157"/>
    </source>
</evidence>
<evidence type="ECO:0000256" key="8">
    <source>
        <dbReference type="ARBA" id="ARBA00022843"/>
    </source>
</evidence>
<evidence type="ECO:0000256" key="13">
    <source>
        <dbReference type="PROSITE-ProRule" id="PRU00042"/>
    </source>
</evidence>
<dbReference type="OMA" id="NSHRIMM"/>
<evidence type="ECO:0000256" key="2">
    <source>
        <dbReference type="ARBA" id="ARBA00006991"/>
    </source>
</evidence>
<dbReference type="GO" id="GO:0000981">
    <property type="term" value="F:DNA-binding transcription factor activity, RNA polymerase II-specific"/>
    <property type="evidence" value="ECO:0007669"/>
    <property type="project" value="TreeGrafter"/>
</dbReference>
<dbReference type="AlphaFoldDB" id="A0A674ATT2"/>
<dbReference type="SUPFAM" id="SSF57667">
    <property type="entry name" value="beta-beta-alpha zinc fingers"/>
    <property type="match status" value="3"/>
</dbReference>
<dbReference type="GeneTree" id="ENSGT01150000286958"/>
<dbReference type="Proteomes" id="UP000472277">
    <property type="component" value="Chromosome 6"/>
</dbReference>
<evidence type="ECO:0000256" key="9">
    <source>
        <dbReference type="ARBA" id="ARBA00023015"/>
    </source>
</evidence>
<evidence type="ECO:0000256" key="7">
    <source>
        <dbReference type="ARBA" id="ARBA00022833"/>
    </source>
</evidence>
<dbReference type="PANTHER" id="PTHR23226">
    <property type="entry name" value="ZINC FINGER AND SCAN DOMAIN-CONTAINING"/>
    <property type="match status" value="1"/>
</dbReference>
<keyword evidence="12" id="KW-0539">Nucleus</keyword>
<proteinExistence type="inferred from homology"/>
<dbReference type="InterPro" id="IPR036236">
    <property type="entry name" value="Znf_C2H2_sf"/>
</dbReference>
<keyword evidence="7" id="KW-0862">Zinc</keyword>
<feature type="region of interest" description="Disordered" evidence="14">
    <location>
        <begin position="151"/>
        <end position="204"/>
    </location>
</feature>
<evidence type="ECO:0000256" key="4">
    <source>
        <dbReference type="ARBA" id="ARBA00022723"/>
    </source>
</evidence>
<feature type="domain" description="C2H2-type" evidence="15">
    <location>
        <begin position="300"/>
        <end position="327"/>
    </location>
</feature>
<dbReference type="FunFam" id="3.30.160.60:FF:000624">
    <property type="entry name" value="zinc finger protein 697"/>
    <property type="match status" value="1"/>
</dbReference>
<protein>
    <recommendedName>
        <fullName evidence="15">C2H2-type domain-containing protein</fullName>
    </recommendedName>
</protein>
<evidence type="ECO:0000256" key="14">
    <source>
        <dbReference type="SAM" id="MobiDB-lite"/>
    </source>
</evidence>
<dbReference type="GO" id="GO:0000978">
    <property type="term" value="F:RNA polymerase II cis-regulatory region sequence-specific DNA binding"/>
    <property type="evidence" value="ECO:0007669"/>
    <property type="project" value="TreeGrafter"/>
</dbReference>
<keyword evidence="11" id="KW-0804">Transcription</keyword>
<keyword evidence="17" id="KW-1185">Reference proteome</keyword>
<dbReference type="FunFam" id="3.30.160.60:FF:000247">
    <property type="entry name" value="Zinc finger protein 236"/>
    <property type="match status" value="1"/>
</dbReference>
<comment type="similarity">
    <text evidence="2">Belongs to the krueppel C2H2-type zinc-finger protein family.</text>
</comment>
<dbReference type="PANTHER" id="PTHR23226:SF371">
    <property type="entry name" value="ZINC FINGER PROTEIN 112-LIKE PROTEIN"/>
    <property type="match status" value="1"/>
</dbReference>
<dbReference type="PROSITE" id="PS00028">
    <property type="entry name" value="ZINC_FINGER_C2H2_1"/>
    <property type="match status" value="4"/>
</dbReference>
<evidence type="ECO:0000256" key="12">
    <source>
        <dbReference type="ARBA" id="ARBA00023242"/>
    </source>
</evidence>
<keyword evidence="4" id="KW-0479">Metal-binding</keyword>
<dbReference type="Pfam" id="PF13912">
    <property type="entry name" value="zf-C2H2_6"/>
    <property type="match status" value="1"/>
</dbReference>
<keyword evidence="10" id="KW-0238">DNA-binding</keyword>